<feature type="compositionally biased region" description="Polar residues" evidence="1">
    <location>
        <begin position="29"/>
        <end position="49"/>
    </location>
</feature>
<gene>
    <name evidence="2" type="ORF">SLI_2134</name>
</gene>
<sequence>MSMAKILSYDDDDGGGGPDGNRTAAPASRTGTRTGYQVTASSASAMPQP</sequence>
<reference evidence="3" key="1">
    <citation type="journal article" date="2013" name="Genome Biol. Evol.">
        <title>The genome sequence of Streptomyces lividans 66 reveals a novel tRNA-dependent peptide biosynthetic system within a metal-related genomic island.</title>
        <authorList>
            <person name="Cruz-Morales P."/>
            <person name="Vijgenboom E."/>
            <person name="Iruegas-Bocardo F."/>
            <person name="Girard G."/>
            <person name="Yanez-Guerra L.A."/>
            <person name="Ramos-Aboites H.E."/>
            <person name="Pernodet J.L."/>
            <person name="Anne J."/>
            <person name="van Wezel G.P."/>
            <person name="Barona-Gomez F."/>
        </authorList>
    </citation>
    <scope>NUCLEOTIDE SEQUENCE [LARGE SCALE GENOMIC DNA]</scope>
    <source>
        <strain evidence="3">1326</strain>
    </source>
</reference>
<dbReference type="AlphaFoldDB" id="A0A7U9DMS1"/>
<evidence type="ECO:0000256" key="1">
    <source>
        <dbReference type="SAM" id="MobiDB-lite"/>
    </source>
</evidence>
<protein>
    <submittedName>
        <fullName evidence="2">Uncharacterized protein</fullName>
    </submittedName>
</protein>
<dbReference type="EMBL" id="CM001889">
    <property type="protein sequence ID" value="EOY46849.1"/>
    <property type="molecule type" value="Genomic_DNA"/>
</dbReference>
<feature type="region of interest" description="Disordered" evidence="1">
    <location>
        <begin position="1"/>
        <end position="49"/>
    </location>
</feature>
<name>A0A7U9DMS1_STRLI</name>
<accession>A0A7U9DMS1</accession>
<evidence type="ECO:0000313" key="2">
    <source>
        <dbReference type="EMBL" id="EOY46849.1"/>
    </source>
</evidence>
<evidence type="ECO:0000313" key="3">
    <source>
        <dbReference type="Proteomes" id="UP000014062"/>
    </source>
</evidence>
<organism evidence="2 3">
    <name type="scientific">Streptomyces lividans 1326</name>
    <dbReference type="NCBI Taxonomy" id="1200984"/>
    <lineage>
        <taxon>Bacteria</taxon>
        <taxon>Bacillati</taxon>
        <taxon>Actinomycetota</taxon>
        <taxon>Actinomycetes</taxon>
        <taxon>Kitasatosporales</taxon>
        <taxon>Streptomycetaceae</taxon>
        <taxon>Streptomyces</taxon>
    </lineage>
</organism>
<proteinExistence type="predicted"/>
<dbReference type="Proteomes" id="UP000014062">
    <property type="component" value="Chromosome"/>
</dbReference>